<accession>Q21QK9</accession>
<dbReference type="AlphaFoldDB" id="Q21QK9"/>
<dbReference type="RefSeq" id="WP_011458803.1">
    <property type="nucleotide sequence ID" value="NC_007901.1"/>
</dbReference>
<geneLocation type="plasmid" evidence="3">
    <name>pDSM15236</name>
</geneLocation>
<dbReference type="eggNOG" id="COG4796">
    <property type="taxonomic scope" value="Bacteria"/>
</dbReference>
<feature type="signal peptide" evidence="1">
    <location>
        <begin position="1"/>
        <end position="26"/>
    </location>
</feature>
<dbReference type="EMBL" id="CP000268">
    <property type="protein sequence ID" value="ABD71936.1"/>
    <property type="molecule type" value="Genomic_DNA"/>
</dbReference>
<proteinExistence type="predicted"/>
<name>Q21QK9_ALBFT</name>
<dbReference type="OrthoDB" id="6638496at2"/>
<evidence type="ECO:0000313" key="2">
    <source>
        <dbReference type="EMBL" id="ABD71936.1"/>
    </source>
</evidence>
<keyword evidence="1" id="KW-0732">Signal</keyword>
<evidence type="ECO:0000313" key="3">
    <source>
        <dbReference type="Proteomes" id="UP000008332"/>
    </source>
</evidence>
<dbReference type="Proteomes" id="UP000008332">
    <property type="component" value="Plasmid unnamed1"/>
</dbReference>
<sequence length="483" mass="51644" precursor="true">MKILSFANRSLLAVCLVMLSACSTQGVIETTQQEVANSETRVGQITAKLESRKLDEVPLYQRVPGMWFSDRVLPRSTSQRMPPVFDQSFVLREQTPLAITDVADIIRAHTGLTILINGDAIGSQRIGVDSVTSLKSLLDSTTSRFGMTWQYLDDAIQIQQSVVRTFVIDRPGFEAITVGSAGAAAKTVTRDPWADILDAIRVVAPRARVSAMRSSNSITVADSPANVARIAELLEVDDRQASKKVTLLWKLVVFTKSVGGETGLGFNYLKTGGRKISFASPTSLVGTIASALKVESISGESLGSEMILNLLNQSGSTVVVRDGITEIAQNGRSDFGTEKEVFYISRSTPGVASSSTTSASVGLEQASVKVGLAGAFGATVFDSERMTLGYDFTVSSLDQLKSVTSAGTTLQSPETTKRYSRGQVPIKHGETWILSAETSDSNSFDRRGILPAQGSILGGSETAGSSRDQWLLLVTPILTSKGI</sequence>
<organism evidence="2 3">
    <name type="scientific">Albidiferax ferrireducens (strain ATCC BAA-621 / DSM 15236 / T118)</name>
    <name type="common">Rhodoferax ferrireducens</name>
    <dbReference type="NCBI Taxonomy" id="338969"/>
    <lineage>
        <taxon>Bacteria</taxon>
        <taxon>Pseudomonadati</taxon>
        <taxon>Pseudomonadota</taxon>
        <taxon>Betaproteobacteria</taxon>
        <taxon>Burkholderiales</taxon>
        <taxon>Comamonadaceae</taxon>
        <taxon>Rhodoferax</taxon>
    </lineage>
</organism>
<protein>
    <recommendedName>
        <fullName evidence="4">Type II and III secretion system protein</fullName>
    </recommendedName>
</protein>
<keyword evidence="2" id="KW-0614">Plasmid</keyword>
<feature type="chain" id="PRO_5004200365" description="Type II and III secretion system protein" evidence="1">
    <location>
        <begin position="27"/>
        <end position="483"/>
    </location>
</feature>
<evidence type="ECO:0008006" key="4">
    <source>
        <dbReference type="Google" id="ProtNLM"/>
    </source>
</evidence>
<dbReference type="PROSITE" id="PS51257">
    <property type="entry name" value="PROKAR_LIPOPROTEIN"/>
    <property type="match status" value="1"/>
</dbReference>
<dbReference type="KEGG" id="rfr:Rfer_4249"/>
<evidence type="ECO:0000256" key="1">
    <source>
        <dbReference type="SAM" id="SignalP"/>
    </source>
</evidence>
<gene>
    <name evidence="2" type="ordered locus">Rfer_4249</name>
</gene>
<reference evidence="3" key="1">
    <citation type="submission" date="2006-02" db="EMBL/GenBank/DDBJ databases">
        <title>Complete sequence of plasmid 1 of Rhodoferax ferrireducens DSM 15236.</title>
        <authorList>
            <person name="Copeland A."/>
            <person name="Lucas S."/>
            <person name="Lapidus A."/>
            <person name="Barry K."/>
            <person name="Detter J.C."/>
            <person name="Glavina del Rio T."/>
            <person name="Hammon N."/>
            <person name="Israni S."/>
            <person name="Pitluck S."/>
            <person name="Brettin T."/>
            <person name="Bruce D."/>
            <person name="Han C."/>
            <person name="Tapia R."/>
            <person name="Gilna P."/>
            <person name="Kiss H."/>
            <person name="Schmutz J."/>
            <person name="Larimer F."/>
            <person name="Land M."/>
            <person name="Kyrpides N."/>
            <person name="Ivanova N."/>
            <person name="Richardson P."/>
        </authorList>
    </citation>
    <scope>NUCLEOTIDE SEQUENCE [LARGE SCALE GENOMIC DNA]</scope>
    <source>
        <strain evidence="3">ATCC BAA-621 / DSM 15236 / T118</strain>
        <plasmid evidence="3">Plasmid pDSM15236</plasmid>
    </source>
</reference>
<dbReference type="HOGENOM" id="CLU_564834_0_0_4"/>
<keyword evidence="3" id="KW-1185">Reference proteome</keyword>